<feature type="region of interest" description="Disordered" evidence="2">
    <location>
        <begin position="706"/>
        <end position="829"/>
    </location>
</feature>
<dbReference type="Proteomes" id="UP001295423">
    <property type="component" value="Unassembled WGS sequence"/>
</dbReference>
<feature type="transmembrane region" description="Helical" evidence="3">
    <location>
        <begin position="414"/>
        <end position="433"/>
    </location>
</feature>
<feature type="compositionally biased region" description="Low complexity" evidence="2">
    <location>
        <begin position="170"/>
        <end position="189"/>
    </location>
</feature>
<name>A0AAD2G9V7_9STRA</name>
<evidence type="ECO:0000256" key="3">
    <source>
        <dbReference type="SAM" id="Phobius"/>
    </source>
</evidence>
<organism evidence="4 5">
    <name type="scientific">Cylindrotheca closterium</name>
    <dbReference type="NCBI Taxonomy" id="2856"/>
    <lineage>
        <taxon>Eukaryota</taxon>
        <taxon>Sar</taxon>
        <taxon>Stramenopiles</taxon>
        <taxon>Ochrophyta</taxon>
        <taxon>Bacillariophyta</taxon>
        <taxon>Bacillariophyceae</taxon>
        <taxon>Bacillariophycidae</taxon>
        <taxon>Bacillariales</taxon>
        <taxon>Bacillariaceae</taxon>
        <taxon>Cylindrotheca</taxon>
    </lineage>
</organism>
<dbReference type="AlphaFoldDB" id="A0AAD2G9V7"/>
<keyword evidence="5" id="KW-1185">Reference proteome</keyword>
<reference evidence="4" key="1">
    <citation type="submission" date="2023-08" db="EMBL/GenBank/DDBJ databases">
        <authorList>
            <person name="Audoor S."/>
            <person name="Bilcke G."/>
        </authorList>
    </citation>
    <scope>NUCLEOTIDE SEQUENCE</scope>
</reference>
<feature type="compositionally biased region" description="Pro residues" evidence="2">
    <location>
        <begin position="742"/>
        <end position="774"/>
    </location>
</feature>
<feature type="compositionally biased region" description="Basic and acidic residues" evidence="2">
    <location>
        <begin position="10"/>
        <end position="21"/>
    </location>
</feature>
<feature type="compositionally biased region" description="Polar residues" evidence="2">
    <location>
        <begin position="707"/>
        <end position="719"/>
    </location>
</feature>
<evidence type="ECO:0000256" key="2">
    <source>
        <dbReference type="SAM" id="MobiDB-lite"/>
    </source>
</evidence>
<feature type="compositionally biased region" description="Basic and acidic residues" evidence="2">
    <location>
        <begin position="135"/>
        <end position="162"/>
    </location>
</feature>
<evidence type="ECO:0000256" key="1">
    <source>
        <dbReference type="SAM" id="Coils"/>
    </source>
</evidence>
<feature type="compositionally biased region" description="Basic and acidic residues" evidence="2">
    <location>
        <begin position="245"/>
        <end position="261"/>
    </location>
</feature>
<feature type="compositionally biased region" description="Basic and acidic residues" evidence="2">
    <location>
        <begin position="114"/>
        <end position="125"/>
    </location>
</feature>
<keyword evidence="3" id="KW-0472">Membrane</keyword>
<feature type="compositionally biased region" description="Basic and acidic residues" evidence="2">
    <location>
        <begin position="62"/>
        <end position="81"/>
    </location>
</feature>
<feature type="compositionally biased region" description="Basic and acidic residues" evidence="2">
    <location>
        <begin position="91"/>
        <end position="104"/>
    </location>
</feature>
<protein>
    <submittedName>
        <fullName evidence="4">Uncharacterized protein</fullName>
    </submittedName>
</protein>
<gene>
    <name evidence="4" type="ORF">CYCCA115_LOCUS22624</name>
</gene>
<evidence type="ECO:0000313" key="4">
    <source>
        <dbReference type="EMBL" id="CAJ1967124.1"/>
    </source>
</evidence>
<proteinExistence type="predicted"/>
<keyword evidence="1" id="KW-0175">Coiled coil</keyword>
<feature type="compositionally biased region" description="Pro residues" evidence="2">
    <location>
        <begin position="782"/>
        <end position="822"/>
    </location>
</feature>
<keyword evidence="3" id="KW-0812">Transmembrane</keyword>
<accession>A0AAD2G9V7</accession>
<dbReference type="EMBL" id="CAKOGP040002314">
    <property type="protein sequence ID" value="CAJ1967124.1"/>
    <property type="molecule type" value="Genomic_DNA"/>
</dbReference>
<evidence type="ECO:0000313" key="5">
    <source>
        <dbReference type="Proteomes" id="UP001295423"/>
    </source>
</evidence>
<comment type="caution">
    <text evidence="4">The sequence shown here is derived from an EMBL/GenBank/DDBJ whole genome shotgun (WGS) entry which is preliminary data.</text>
</comment>
<feature type="compositionally biased region" description="Low complexity" evidence="2">
    <location>
        <begin position="226"/>
        <end position="236"/>
    </location>
</feature>
<feature type="coiled-coil region" evidence="1">
    <location>
        <begin position="348"/>
        <end position="412"/>
    </location>
</feature>
<sequence>MADTPETLQTEEKKKVDDAPKTPKTPEAGERSKSDRHKSPRSSGSRSSRPHVPRSGSHRERRGGDRKDRDRDREHRSGDRDRHHHRSGGRSRSDGKLKDDDKSHRSDRHRSDRHRSDRDKGDKDHRSRSRTAGVEGKEADDKDKQARTERRISDRERDAEAKRRGRREGASPAAPGASSVADSSASKRPSGGGSSLPAAPLTKEERMSRRTQDEQEAKRRAKEGRTSSSGRSRPGSVADSAASRGSRDQEAKRRAKEERSGGRIAPGAQMADSRGDDDLKRKQKIQGRPGASTSRAADNKKNLQNVKLDYENNAPAEPAAEPKADNTPEAAIGEDGEVAVEAVAIDEEAEENERMRTLEEQNRALADRMEQMIAPVANNHNQAEERRVAAQKEAEEHERKRLENLRKKKKQRNVCILIFLFIAAAGGVAGYFLSQSEDAAAVVPASIPREQNTTAPTAPSTIQTPAPTMVVATEGPSSSPTIDTYDPPSIEDCVRIGSGLPVQGQEDLDTSPFRMEFDITIKDPILLTETWVPAFKRGVDQILIPALAGCPISTTRRGLVAQTAGLRKKQSTTTTLEQETVTETSLRALQTVDSQIRYVIANANSQINPARDVSADCEIKRNGCNNVKVVMELFLKGEERGFDVITLIAQVLQSLEELDRNAGNRQLTLDNETEEQRHHRKLFVNIFKLNPEIFGDIEFRQTVGLDPTTSPSLSPTQVPSIAPSAKPTMVPSLAPTGVPTKKPSPGPTVPPTPGPTVPPTPGPTEQPTPNPTPGPTEQATPEPTPRPTPGPTREPTPFPTPQPNPDPTPQPVFIPQPTPFPTPFLTNSFSSDPSPTYAYSYNPWAENPYTVSPGTPSPSSCPAGFTEDTSFSDSGGDPCSWYINADAPGCPNFGTSYPGTCDDIGECFARDSCCVCLGTPGCVDDPTFKDNSQDGCNWYNQYDQTCQHPTTYGGSCKIGTKPCNAADVCCHCQ</sequence>
<feature type="compositionally biased region" description="Basic and acidic residues" evidence="2">
    <location>
        <begin position="202"/>
        <end position="218"/>
    </location>
</feature>
<feature type="region of interest" description="Disordered" evidence="2">
    <location>
        <begin position="1"/>
        <end position="332"/>
    </location>
</feature>
<keyword evidence="3" id="KW-1133">Transmembrane helix</keyword>